<keyword evidence="5" id="KW-0067">ATP-binding</keyword>
<dbReference type="Gene3D" id="3.40.1190.20">
    <property type="match status" value="1"/>
</dbReference>
<comment type="similarity">
    <text evidence="1">Belongs to the carbohydrate kinase PfkB family.</text>
</comment>
<dbReference type="InterPro" id="IPR011611">
    <property type="entry name" value="PfkB_dom"/>
</dbReference>
<feature type="domain" description="Carbohydrate kinase PfkB" evidence="6">
    <location>
        <begin position="1"/>
        <end position="297"/>
    </location>
</feature>
<dbReference type="RefSeq" id="WP_307782325.1">
    <property type="nucleotide sequence ID" value="NZ_JAFBCM010000001.1"/>
</dbReference>
<dbReference type="Pfam" id="PF00294">
    <property type="entry name" value="PfkB"/>
    <property type="match status" value="1"/>
</dbReference>
<dbReference type="InterPro" id="IPR029056">
    <property type="entry name" value="Ribokinase-like"/>
</dbReference>
<keyword evidence="2" id="KW-0808">Transferase</keyword>
<dbReference type="Proteomes" id="UP001595699">
    <property type="component" value="Unassembled WGS sequence"/>
</dbReference>
<accession>A0ABV7Y675</accession>
<dbReference type="CDD" id="cd01166">
    <property type="entry name" value="KdgK"/>
    <property type="match status" value="1"/>
</dbReference>
<keyword evidence="4 7" id="KW-0418">Kinase</keyword>
<dbReference type="InterPro" id="IPR050306">
    <property type="entry name" value="PfkB_Carbo_kinase"/>
</dbReference>
<gene>
    <name evidence="7" type="ORF">ACFOUW_07835</name>
</gene>
<dbReference type="PANTHER" id="PTHR43085:SF1">
    <property type="entry name" value="PSEUDOURIDINE KINASE-RELATED"/>
    <property type="match status" value="1"/>
</dbReference>
<evidence type="ECO:0000256" key="3">
    <source>
        <dbReference type="ARBA" id="ARBA00022741"/>
    </source>
</evidence>
<evidence type="ECO:0000256" key="5">
    <source>
        <dbReference type="ARBA" id="ARBA00022840"/>
    </source>
</evidence>
<keyword evidence="8" id="KW-1185">Reference proteome</keyword>
<protein>
    <submittedName>
        <fullName evidence="7">Sugar kinase</fullName>
    </submittedName>
</protein>
<proteinExistence type="inferred from homology"/>
<dbReference type="PROSITE" id="PS00584">
    <property type="entry name" value="PFKB_KINASES_2"/>
    <property type="match status" value="1"/>
</dbReference>
<evidence type="ECO:0000259" key="6">
    <source>
        <dbReference type="Pfam" id="PF00294"/>
    </source>
</evidence>
<evidence type="ECO:0000313" key="8">
    <source>
        <dbReference type="Proteomes" id="UP001595699"/>
    </source>
</evidence>
<keyword evidence="3" id="KW-0547">Nucleotide-binding</keyword>
<reference evidence="8" key="1">
    <citation type="journal article" date="2019" name="Int. J. Syst. Evol. Microbiol.">
        <title>The Global Catalogue of Microorganisms (GCM) 10K type strain sequencing project: providing services to taxonomists for standard genome sequencing and annotation.</title>
        <authorList>
            <consortium name="The Broad Institute Genomics Platform"/>
            <consortium name="The Broad Institute Genome Sequencing Center for Infectious Disease"/>
            <person name="Wu L."/>
            <person name="Ma J."/>
        </authorList>
    </citation>
    <scope>NUCLEOTIDE SEQUENCE [LARGE SCALE GENOMIC DNA]</scope>
    <source>
        <strain evidence="8">CGMCC 4.7241</strain>
    </source>
</reference>
<evidence type="ECO:0000256" key="1">
    <source>
        <dbReference type="ARBA" id="ARBA00010688"/>
    </source>
</evidence>
<evidence type="ECO:0000256" key="2">
    <source>
        <dbReference type="ARBA" id="ARBA00022679"/>
    </source>
</evidence>
<organism evidence="7 8">
    <name type="scientific">Tenggerimyces flavus</name>
    <dbReference type="NCBI Taxonomy" id="1708749"/>
    <lineage>
        <taxon>Bacteria</taxon>
        <taxon>Bacillati</taxon>
        <taxon>Actinomycetota</taxon>
        <taxon>Actinomycetes</taxon>
        <taxon>Propionibacteriales</taxon>
        <taxon>Nocardioidaceae</taxon>
        <taxon>Tenggerimyces</taxon>
    </lineage>
</organism>
<evidence type="ECO:0000256" key="4">
    <source>
        <dbReference type="ARBA" id="ARBA00022777"/>
    </source>
</evidence>
<dbReference type="EMBL" id="JBHRZH010000006">
    <property type="protein sequence ID" value="MFC3760745.1"/>
    <property type="molecule type" value="Genomic_DNA"/>
</dbReference>
<name>A0ABV7Y675_9ACTN</name>
<evidence type="ECO:0000313" key="7">
    <source>
        <dbReference type="EMBL" id="MFC3760745.1"/>
    </source>
</evidence>
<dbReference type="GO" id="GO:0016301">
    <property type="term" value="F:kinase activity"/>
    <property type="evidence" value="ECO:0007669"/>
    <property type="project" value="UniProtKB-KW"/>
</dbReference>
<sequence length="314" mass="32249">MADVVTLGETMALVAATGTGPFAVGSPARISFAGAESNVAIGLARLGHAAAWVGRLGDDPLGRVVVDGLRGEGVEVSGVRLETSAPTGLILREHRTADRVRVSYYRKGLAGSLLAPEDVPASAVREARVLHVTGITPALSESCRSAVRHAVSVAREAGVRVSLDLNYRASLWSRTSAAAELAELVKLSDVVFAGVDEAALVVSGGFNEQVAEQLASLGPREVVLKLAAEGAMSYVDGSATTAPGLSVTSVDPVGAGDAFVAGYLSALLDELPPLDRLRRGNACGAFAVSVAGDWEGLPRRDELATLASSDNVGR</sequence>
<dbReference type="SUPFAM" id="SSF53613">
    <property type="entry name" value="Ribokinase-like"/>
    <property type="match status" value="1"/>
</dbReference>
<comment type="caution">
    <text evidence="7">The sequence shown here is derived from an EMBL/GenBank/DDBJ whole genome shotgun (WGS) entry which is preliminary data.</text>
</comment>
<dbReference type="PANTHER" id="PTHR43085">
    <property type="entry name" value="HEXOKINASE FAMILY MEMBER"/>
    <property type="match status" value="1"/>
</dbReference>
<dbReference type="InterPro" id="IPR002173">
    <property type="entry name" value="Carboh/pur_kinase_PfkB_CS"/>
</dbReference>